<dbReference type="InterPro" id="IPR001647">
    <property type="entry name" value="HTH_TetR"/>
</dbReference>
<gene>
    <name evidence="6" type="ORF">C8N29_101258</name>
</gene>
<dbReference type="PANTHER" id="PTHR30055">
    <property type="entry name" value="HTH-TYPE TRANSCRIPTIONAL REGULATOR RUTR"/>
    <property type="match status" value="1"/>
</dbReference>
<evidence type="ECO:0000313" key="6">
    <source>
        <dbReference type="EMBL" id="PTQ91186.1"/>
    </source>
</evidence>
<dbReference type="SUPFAM" id="SSF48498">
    <property type="entry name" value="Tetracyclin repressor-like, C-terminal domain"/>
    <property type="match status" value="1"/>
</dbReference>
<dbReference type="PRINTS" id="PR00455">
    <property type="entry name" value="HTHTETR"/>
</dbReference>
<dbReference type="InterPro" id="IPR009057">
    <property type="entry name" value="Homeodomain-like_sf"/>
</dbReference>
<feature type="domain" description="HTH tetR-type" evidence="5">
    <location>
        <begin position="14"/>
        <end position="74"/>
    </location>
</feature>
<dbReference type="InterPro" id="IPR025996">
    <property type="entry name" value="MT1864/Rv1816-like_C"/>
</dbReference>
<dbReference type="GO" id="GO:0003700">
    <property type="term" value="F:DNA-binding transcription factor activity"/>
    <property type="evidence" value="ECO:0007669"/>
    <property type="project" value="TreeGrafter"/>
</dbReference>
<evidence type="ECO:0000256" key="2">
    <source>
        <dbReference type="ARBA" id="ARBA00023125"/>
    </source>
</evidence>
<dbReference type="SUPFAM" id="SSF46689">
    <property type="entry name" value="Homeodomain-like"/>
    <property type="match status" value="1"/>
</dbReference>
<reference evidence="6 7" key="1">
    <citation type="submission" date="2018-04" db="EMBL/GenBank/DDBJ databases">
        <title>Genomic Encyclopedia of Archaeal and Bacterial Type Strains, Phase II (KMG-II): from individual species to whole genera.</title>
        <authorList>
            <person name="Goeker M."/>
        </authorList>
    </citation>
    <scope>NUCLEOTIDE SEQUENCE [LARGE SCALE GENOMIC DNA]</scope>
    <source>
        <strain evidence="6 7">DSM 5822</strain>
    </source>
</reference>
<proteinExistence type="predicted"/>
<dbReference type="Pfam" id="PF13305">
    <property type="entry name" value="TetR_C_33"/>
    <property type="match status" value="1"/>
</dbReference>
<evidence type="ECO:0000313" key="7">
    <source>
        <dbReference type="Proteomes" id="UP000244223"/>
    </source>
</evidence>
<name>A0A2T5J3P2_9GAMM</name>
<dbReference type="AlphaFoldDB" id="A0A2T5J3P2"/>
<dbReference type="PANTHER" id="PTHR30055:SF220">
    <property type="entry name" value="TETR-FAMILY REGULATORY PROTEIN"/>
    <property type="match status" value="1"/>
</dbReference>
<organism evidence="6 7">
    <name type="scientific">Agitococcus lubricus</name>
    <dbReference type="NCBI Taxonomy" id="1077255"/>
    <lineage>
        <taxon>Bacteria</taxon>
        <taxon>Pseudomonadati</taxon>
        <taxon>Pseudomonadota</taxon>
        <taxon>Gammaproteobacteria</taxon>
        <taxon>Moraxellales</taxon>
        <taxon>Moraxellaceae</taxon>
        <taxon>Agitococcus</taxon>
    </lineage>
</organism>
<evidence type="ECO:0000259" key="5">
    <source>
        <dbReference type="PROSITE" id="PS50977"/>
    </source>
</evidence>
<evidence type="ECO:0000256" key="1">
    <source>
        <dbReference type="ARBA" id="ARBA00023015"/>
    </source>
</evidence>
<dbReference type="RefSeq" id="WP_107864208.1">
    <property type="nucleotide sequence ID" value="NZ_QAON01000001.1"/>
</dbReference>
<dbReference type="Gene3D" id="1.10.357.10">
    <property type="entry name" value="Tetracycline Repressor, domain 2"/>
    <property type="match status" value="1"/>
</dbReference>
<sequence length="208" mass="22947">MKSESSTKTPYHHGNLRDALLSAALERLANDGVAKLSLRALASDVGVSPTAVYRHFEDKSALLAAIACDGFVGLTQNMVKHLGVDPCDALTALKRIGIGYVDYAMHHPAHYRLMFGQRMVERARYPELYQASNASFATLRNMIKRGMDEQLFKDLPLDVMTMTAWSLVHGMSMLTIDGLVKRPQQADVLIAIADQVQNTLAHGLLRNP</sequence>
<evidence type="ECO:0000256" key="4">
    <source>
        <dbReference type="PROSITE-ProRule" id="PRU00335"/>
    </source>
</evidence>
<keyword evidence="7" id="KW-1185">Reference proteome</keyword>
<evidence type="ECO:0000256" key="3">
    <source>
        <dbReference type="ARBA" id="ARBA00023163"/>
    </source>
</evidence>
<dbReference type="PROSITE" id="PS50977">
    <property type="entry name" value="HTH_TETR_2"/>
    <property type="match status" value="1"/>
</dbReference>
<dbReference type="GO" id="GO:0000976">
    <property type="term" value="F:transcription cis-regulatory region binding"/>
    <property type="evidence" value="ECO:0007669"/>
    <property type="project" value="TreeGrafter"/>
</dbReference>
<dbReference type="EMBL" id="QAON01000001">
    <property type="protein sequence ID" value="PTQ91186.1"/>
    <property type="molecule type" value="Genomic_DNA"/>
</dbReference>
<dbReference type="PROSITE" id="PS01081">
    <property type="entry name" value="HTH_TETR_1"/>
    <property type="match status" value="1"/>
</dbReference>
<protein>
    <submittedName>
        <fullName evidence="6">TetR family transcriptional regulator</fullName>
    </submittedName>
</protein>
<dbReference type="InterPro" id="IPR036271">
    <property type="entry name" value="Tet_transcr_reg_TetR-rel_C_sf"/>
</dbReference>
<dbReference type="Proteomes" id="UP000244223">
    <property type="component" value="Unassembled WGS sequence"/>
</dbReference>
<keyword evidence="1" id="KW-0805">Transcription regulation</keyword>
<dbReference type="InterPro" id="IPR023772">
    <property type="entry name" value="DNA-bd_HTH_TetR-type_CS"/>
</dbReference>
<accession>A0A2T5J3P2</accession>
<dbReference type="Pfam" id="PF00440">
    <property type="entry name" value="TetR_N"/>
    <property type="match status" value="1"/>
</dbReference>
<dbReference type="OrthoDB" id="9179041at2"/>
<feature type="DNA-binding region" description="H-T-H motif" evidence="4">
    <location>
        <begin position="37"/>
        <end position="56"/>
    </location>
</feature>
<comment type="caution">
    <text evidence="6">The sequence shown here is derived from an EMBL/GenBank/DDBJ whole genome shotgun (WGS) entry which is preliminary data.</text>
</comment>
<dbReference type="InterPro" id="IPR050109">
    <property type="entry name" value="HTH-type_TetR-like_transc_reg"/>
</dbReference>
<keyword evidence="2 4" id="KW-0238">DNA-binding</keyword>
<keyword evidence="3" id="KW-0804">Transcription</keyword>